<evidence type="ECO:0000313" key="1">
    <source>
        <dbReference type="EMBL" id="MDU0327336.1"/>
    </source>
</evidence>
<accession>A0ABU3RWT4</accession>
<protein>
    <submittedName>
        <fullName evidence="1">Uncharacterized protein</fullName>
    </submittedName>
</protein>
<gene>
    <name evidence="1" type="ORF">RWH43_11270</name>
</gene>
<dbReference type="RefSeq" id="WP_154097259.1">
    <property type="nucleotide sequence ID" value="NZ_JAWDIU010000003.1"/>
</dbReference>
<dbReference type="Proteomes" id="UP001256673">
    <property type="component" value="Unassembled WGS sequence"/>
</dbReference>
<proteinExistence type="predicted"/>
<reference evidence="1 2" key="1">
    <citation type="submission" date="2023-09" db="EMBL/GenBank/DDBJ databases">
        <title>Microbacterium fusihabitans sp. nov., Microbacterium phycihabitans sp. nov., and Microbacterium cervinum sp. nov., isolated from dried seaweeds of beach.</title>
        <authorList>
            <person name="Lee S.D."/>
        </authorList>
    </citation>
    <scope>NUCLEOTIDE SEQUENCE [LARGE SCALE GENOMIC DNA]</scope>
    <source>
        <strain evidence="1 2">KSW2-21</strain>
    </source>
</reference>
<sequence length="68" mass="7425">MAQRRFGRKPRVAREGYALVSVSARDAAGFVHHYDDIEAPLGSLHEAMAILQLHSAATEAAHRREASA</sequence>
<dbReference type="EMBL" id="JAWDIU010000003">
    <property type="protein sequence ID" value="MDU0327336.1"/>
    <property type="molecule type" value="Genomic_DNA"/>
</dbReference>
<organism evidence="1 2">
    <name type="scientific">Microbacterium algihabitans</name>
    <dbReference type="NCBI Taxonomy" id="3075992"/>
    <lineage>
        <taxon>Bacteria</taxon>
        <taxon>Bacillati</taxon>
        <taxon>Actinomycetota</taxon>
        <taxon>Actinomycetes</taxon>
        <taxon>Micrococcales</taxon>
        <taxon>Microbacteriaceae</taxon>
        <taxon>Microbacterium</taxon>
    </lineage>
</organism>
<keyword evidence="2" id="KW-1185">Reference proteome</keyword>
<comment type="caution">
    <text evidence="1">The sequence shown here is derived from an EMBL/GenBank/DDBJ whole genome shotgun (WGS) entry which is preliminary data.</text>
</comment>
<name>A0ABU3RWT4_9MICO</name>
<evidence type="ECO:0000313" key="2">
    <source>
        <dbReference type="Proteomes" id="UP001256673"/>
    </source>
</evidence>